<dbReference type="EMBL" id="CP025066">
    <property type="protein sequence ID" value="AUX09869.1"/>
    <property type="molecule type" value="Genomic_DNA"/>
</dbReference>
<protein>
    <recommendedName>
        <fullName evidence="4">EVE domain-containing protein</fullName>
    </recommendedName>
</protein>
<proteinExistence type="predicted"/>
<sequence>MVPCDPGNYDRTVGSPVDLDEYPDRPEPLQNMTEARFWGARDGEGNQSYFEKMEPGDLVLFYQESQYIGAGVIGTTFEDEEGWVRTTFWKNAPSTLIYTINNFSSISVPRSKVNQLFDYKTDYYPQGLTRVADHRVTNRLAAIKLALEKVSD</sequence>
<evidence type="ECO:0000313" key="3">
    <source>
        <dbReference type="Proteomes" id="UP000263012"/>
    </source>
</evidence>
<feature type="region of interest" description="Disordered" evidence="1">
    <location>
        <begin position="1"/>
        <end position="26"/>
    </location>
</feature>
<gene>
    <name evidence="2" type="ORF">AArcSl_2245</name>
</gene>
<evidence type="ECO:0008006" key="4">
    <source>
        <dbReference type="Google" id="ProtNLM"/>
    </source>
</evidence>
<evidence type="ECO:0000256" key="1">
    <source>
        <dbReference type="SAM" id="MobiDB-lite"/>
    </source>
</evidence>
<keyword evidence="3" id="KW-1185">Reference proteome</keyword>
<dbReference type="KEGG" id="hdf:AArcSl_2245"/>
<name>A0A343TL97_9EURY</name>
<dbReference type="AlphaFoldDB" id="A0A343TL97"/>
<evidence type="ECO:0000313" key="2">
    <source>
        <dbReference type="EMBL" id="AUX09869.1"/>
    </source>
</evidence>
<reference evidence="3" key="1">
    <citation type="submission" date="2017-11" db="EMBL/GenBank/DDBJ databases">
        <title>Phenotypic and genomic properties of facultatively anaerobic sulfur-reducing natronoarchaea from hypersaline soda lakes.</title>
        <authorList>
            <person name="Sorokin D.Y."/>
            <person name="Kublanov I.V."/>
            <person name="Roman P."/>
            <person name="Sinninghe Damste J.S."/>
            <person name="Golyshin P.N."/>
            <person name="Rojo D."/>
            <person name="Ciordia S."/>
            <person name="Mena M.D.C."/>
            <person name="Ferrer M."/>
            <person name="Messina E."/>
            <person name="Smedile F."/>
            <person name="La Spada G."/>
            <person name="La Cono V."/>
            <person name="Yakimov M.M."/>
        </authorList>
    </citation>
    <scope>NUCLEOTIDE SEQUENCE [LARGE SCALE GENOMIC DNA]</scope>
    <source>
        <strain evidence="3">AArc-Sl</strain>
    </source>
</reference>
<dbReference type="Proteomes" id="UP000263012">
    <property type="component" value="Chromosome"/>
</dbReference>
<organism evidence="2 3">
    <name type="scientific">Halalkaliarchaeum desulfuricum</name>
    <dbReference type="NCBI Taxonomy" id="2055893"/>
    <lineage>
        <taxon>Archaea</taxon>
        <taxon>Methanobacteriati</taxon>
        <taxon>Methanobacteriota</taxon>
        <taxon>Stenosarchaea group</taxon>
        <taxon>Halobacteria</taxon>
        <taxon>Halobacteriales</taxon>
        <taxon>Haloferacaceae</taxon>
        <taxon>Halalkaliarchaeum</taxon>
    </lineage>
</organism>
<accession>A0A343TL97</accession>